<protein>
    <submittedName>
        <fullName evidence="2">Extracytoplasmic solute receptor protein YiaO</fullName>
    </submittedName>
</protein>
<organism evidence="2 3">
    <name type="scientific">Roseibium album</name>
    <dbReference type="NCBI Taxonomy" id="311410"/>
    <lineage>
        <taxon>Bacteria</taxon>
        <taxon>Pseudomonadati</taxon>
        <taxon>Pseudomonadota</taxon>
        <taxon>Alphaproteobacteria</taxon>
        <taxon>Hyphomicrobiales</taxon>
        <taxon>Stappiaceae</taxon>
        <taxon>Roseibium</taxon>
    </lineage>
</organism>
<dbReference type="NCBIfam" id="NF037995">
    <property type="entry name" value="TRAP_S1"/>
    <property type="match status" value="1"/>
</dbReference>
<dbReference type="GO" id="GO:0055085">
    <property type="term" value="P:transmembrane transport"/>
    <property type="evidence" value="ECO:0007669"/>
    <property type="project" value="InterPro"/>
</dbReference>
<dbReference type="EMBL" id="CXWC01000016">
    <property type="protein sequence ID" value="CTQ78897.1"/>
    <property type="molecule type" value="Genomic_DNA"/>
</dbReference>
<dbReference type="GeneID" id="97673142"/>
<keyword evidence="2" id="KW-0675">Receptor</keyword>
<evidence type="ECO:0000313" key="2">
    <source>
        <dbReference type="EMBL" id="CTQ78897.1"/>
    </source>
</evidence>
<keyword evidence="1" id="KW-0732">Signal</keyword>
<name>A0A0M7AWA7_9HYPH</name>
<dbReference type="PANTHER" id="PTHR33376">
    <property type="match status" value="1"/>
</dbReference>
<dbReference type="Pfam" id="PF03480">
    <property type="entry name" value="DctP"/>
    <property type="match status" value="1"/>
</dbReference>
<sequence>MTIRIRFGGYQGEKSVHTRGGRTLAAELARVGGGDVSLEFDENIVVRGHKAADLLSMTEEGALDGCYFSSSYLAKRVPELGIFDQHFVVPDRRRAYAVLDGELGERLKNKVAAATGYTVLGYWDNGLRHISSRKAIRTPDDCEGLKLRTLANEDHQRVFRSLGFDPRAIDVRDLPAAVEDGTVDAQENPLTNIYNFGLHKTHRCITLSRHLLGVALVLFRTESVEAWPDETRSAVEKAVAEATRAQRRFAEEDDDICRRALVQDGVEIIDLGDAERARFAALCRQEVDTTRKAFDEELISLFDKELDAA</sequence>
<dbReference type="Proteomes" id="UP000049983">
    <property type="component" value="Unassembled WGS sequence"/>
</dbReference>
<dbReference type="InterPro" id="IPR018389">
    <property type="entry name" value="DctP_fam"/>
</dbReference>
<dbReference type="AlphaFoldDB" id="A0A0M7AWA7"/>
<proteinExistence type="predicted"/>
<dbReference type="CDD" id="cd13603">
    <property type="entry name" value="PBP2_TRAP_Siap_TeaA_like"/>
    <property type="match status" value="1"/>
</dbReference>
<dbReference type="STRING" id="311410.LA5095_05553"/>
<dbReference type="PANTHER" id="PTHR33376:SF4">
    <property type="entry name" value="SIALIC ACID-BINDING PERIPLASMIC PROTEIN SIAP"/>
    <property type="match status" value="1"/>
</dbReference>
<keyword evidence="3" id="KW-1185">Reference proteome</keyword>
<dbReference type="OrthoDB" id="9803763at2"/>
<gene>
    <name evidence="2" type="primary">yiaO_14</name>
    <name evidence="2" type="ORF">LA5096_05907</name>
</gene>
<dbReference type="InterPro" id="IPR038404">
    <property type="entry name" value="TRAP_DctP_sf"/>
</dbReference>
<evidence type="ECO:0000313" key="3">
    <source>
        <dbReference type="Proteomes" id="UP000049983"/>
    </source>
</evidence>
<reference evidence="3" key="1">
    <citation type="submission" date="2015-07" db="EMBL/GenBank/DDBJ databases">
        <authorList>
            <person name="Rodrigo-Torres Lidia"/>
            <person name="Arahal R.David."/>
        </authorList>
    </citation>
    <scope>NUCLEOTIDE SEQUENCE [LARGE SCALE GENOMIC DNA]</scope>
    <source>
        <strain evidence="3">CECT 5096</strain>
    </source>
</reference>
<dbReference type="Gene3D" id="3.40.190.170">
    <property type="entry name" value="Bacterial extracellular solute-binding protein, family 7"/>
    <property type="match status" value="1"/>
</dbReference>
<accession>A0A0M7AWA7</accession>
<evidence type="ECO:0000256" key="1">
    <source>
        <dbReference type="ARBA" id="ARBA00022729"/>
    </source>
</evidence>
<dbReference type="RefSeq" id="WP_055121026.1">
    <property type="nucleotide sequence ID" value="NZ_CXWA01000012.1"/>
</dbReference>